<keyword evidence="5" id="KW-0238">DNA-binding</keyword>
<feature type="region of interest" description="Disordered" evidence="7">
    <location>
        <begin position="587"/>
        <end position="609"/>
    </location>
</feature>
<dbReference type="SUPFAM" id="SSF52540">
    <property type="entry name" value="P-loop containing nucleoside triphosphate hydrolases"/>
    <property type="match status" value="1"/>
</dbReference>
<keyword evidence="6" id="KW-0539">Nucleus</keyword>
<dbReference type="Proteomes" id="UP000243515">
    <property type="component" value="Unassembled WGS sequence"/>
</dbReference>
<keyword evidence="4" id="KW-0235">DNA replication</keyword>
<comment type="similarity">
    <text evidence="2">Belongs to the ORC4 family.</text>
</comment>
<dbReference type="FunFam" id="3.40.50.300:FF:001597">
    <property type="entry name" value="Origin recognition complex subunit Orc4"/>
    <property type="match status" value="1"/>
</dbReference>
<dbReference type="PANTHER" id="PTHR12087:SF0">
    <property type="entry name" value="ORIGIN RECOGNITION COMPLEX SUBUNIT 4"/>
    <property type="match status" value="1"/>
</dbReference>
<dbReference type="InterPro" id="IPR003593">
    <property type="entry name" value="AAA+_ATPase"/>
</dbReference>
<dbReference type="GO" id="GO:0003688">
    <property type="term" value="F:DNA replication origin binding"/>
    <property type="evidence" value="ECO:0007669"/>
    <property type="project" value="TreeGrafter"/>
</dbReference>
<evidence type="ECO:0000259" key="8">
    <source>
        <dbReference type="SMART" id="SM00382"/>
    </source>
</evidence>
<protein>
    <recommendedName>
        <fullName evidence="3">Origin recognition complex subunit 4</fullName>
    </recommendedName>
</protein>
<dbReference type="Gene3D" id="3.40.50.300">
    <property type="entry name" value="P-loop containing nucleotide triphosphate hydrolases"/>
    <property type="match status" value="1"/>
</dbReference>
<dbReference type="GO" id="GO:0006270">
    <property type="term" value="P:DNA replication initiation"/>
    <property type="evidence" value="ECO:0007669"/>
    <property type="project" value="TreeGrafter"/>
</dbReference>
<dbReference type="GO" id="GO:0005664">
    <property type="term" value="C:nuclear origin of replication recognition complex"/>
    <property type="evidence" value="ECO:0007669"/>
    <property type="project" value="TreeGrafter"/>
</dbReference>
<organism evidence="9 10">
    <name type="scientific">Elaphomyces granulatus</name>
    <dbReference type="NCBI Taxonomy" id="519963"/>
    <lineage>
        <taxon>Eukaryota</taxon>
        <taxon>Fungi</taxon>
        <taxon>Dikarya</taxon>
        <taxon>Ascomycota</taxon>
        <taxon>Pezizomycotina</taxon>
        <taxon>Eurotiomycetes</taxon>
        <taxon>Eurotiomycetidae</taxon>
        <taxon>Eurotiales</taxon>
        <taxon>Elaphomycetaceae</taxon>
        <taxon>Elaphomyces</taxon>
    </lineage>
</organism>
<dbReference type="InterPro" id="IPR016527">
    <property type="entry name" value="ORC4"/>
</dbReference>
<reference evidence="9 10" key="1">
    <citation type="journal article" date="2015" name="Environ. Microbiol.">
        <title>Metagenome sequence of Elaphomyces granulatus from sporocarp tissue reveals Ascomycota ectomycorrhizal fingerprints of genome expansion and a Proteobacteria-rich microbiome.</title>
        <authorList>
            <person name="Quandt C.A."/>
            <person name="Kohler A."/>
            <person name="Hesse C.N."/>
            <person name="Sharpton T.J."/>
            <person name="Martin F."/>
            <person name="Spatafora J.W."/>
        </authorList>
    </citation>
    <scope>NUCLEOTIDE SEQUENCE [LARGE SCALE GENOMIC DNA]</scope>
    <source>
        <strain evidence="9 10">OSC145934</strain>
    </source>
</reference>
<dbReference type="PANTHER" id="PTHR12087">
    <property type="entry name" value="ORIGIN RECOGNITION COMPLEX SUBUNIT 4"/>
    <property type="match status" value="1"/>
</dbReference>
<evidence type="ECO:0000313" key="9">
    <source>
        <dbReference type="EMBL" id="OXV08299.1"/>
    </source>
</evidence>
<dbReference type="SMART" id="SM00382">
    <property type="entry name" value="AAA"/>
    <property type="match status" value="1"/>
</dbReference>
<feature type="compositionally biased region" description="Low complexity" evidence="7">
    <location>
        <begin position="135"/>
        <end position="150"/>
    </location>
</feature>
<dbReference type="InterPro" id="IPR027417">
    <property type="entry name" value="P-loop_NTPase"/>
</dbReference>
<dbReference type="EMBL" id="NPHW01004212">
    <property type="protein sequence ID" value="OXV08299.1"/>
    <property type="molecule type" value="Genomic_DNA"/>
</dbReference>
<sequence length="741" mass="80965">MVELRATKRRKLTNYHQNEKVASGGDKATQRNKHDVHAFLPSSPDVAIKKDDGSSPNGVTDDIPTRQVPRDSPMQRYSSRLKRTETVGDNGGNGDEDSTAISQSNTRTSERQRRAPQRYGDAIKIEVSQASKIHTTSSATKSRASKSTQKSRGDPITGGIVGESLTVHKNSPGQRSKKGRGRTAVVENQASRESSEVNKIVNEESDGLETAEGTDIDYDDSVSVQLQQDPSQNDKDKPTEQITTPVVLPDYADDFQKLCGSRTRKVRTLSKVVLEKLTGKRLVPVKELQDEYQKIYQLVEHTIVSGEGNSMLVLGSRGSGKTTMVETAISSLSRQHKDDFYTVRLSGFLHTDDRLALREIWRQLGRETNTGDEAAKVNNYADTMATLLALFSHPEEIFGPQENSDAIATAKAVVIVLDEFELFASHSRQTLLYNLFDIAQARKAPLAVIGLTTKVDVTELLEKRVKSRFSHRYVFLPLPRTLESFSEICLAGLSVEDGMSKDLDCSNEESSLLQSGEGRTLVEGWNAYVKGLFVDKQFQSHLQLIYYQTKSVKDFFTSALHPLSTLHHSTYEGLNGEPLPLQVPTPESFMSPSLSCPDPPPLPFPPSTSGLSNTSSLPLSLLLAAARLTALHDPGVDVIHSRNLTPLTLSFAAAYAEYVRLLTSAKANASASGATATPGRVWGRDVAREAWEKLISWGAVVPVGGGTGAVDGRLCRVEVSLEEVADMAGGGGALGRWWRDG</sequence>
<evidence type="ECO:0000256" key="1">
    <source>
        <dbReference type="ARBA" id="ARBA00004123"/>
    </source>
</evidence>
<proteinExistence type="inferred from homology"/>
<dbReference type="Pfam" id="PF14629">
    <property type="entry name" value="ORC4_C"/>
    <property type="match status" value="1"/>
</dbReference>
<comment type="subcellular location">
    <subcellularLocation>
        <location evidence="1">Nucleus</location>
    </subcellularLocation>
</comment>
<evidence type="ECO:0000256" key="3">
    <source>
        <dbReference type="ARBA" id="ARBA00019083"/>
    </source>
</evidence>
<dbReference type="AlphaFoldDB" id="A0A232LVW5"/>
<evidence type="ECO:0000256" key="7">
    <source>
        <dbReference type="SAM" id="MobiDB-lite"/>
    </source>
</evidence>
<feature type="compositionally biased region" description="Basic and acidic residues" evidence="7">
    <location>
        <begin position="28"/>
        <end position="37"/>
    </location>
</feature>
<feature type="region of interest" description="Disordered" evidence="7">
    <location>
        <begin position="1"/>
        <end position="218"/>
    </location>
</feature>
<evidence type="ECO:0000256" key="2">
    <source>
        <dbReference type="ARBA" id="ARBA00005334"/>
    </source>
</evidence>
<dbReference type="InterPro" id="IPR041664">
    <property type="entry name" value="AAA_16"/>
</dbReference>
<dbReference type="Pfam" id="PF13191">
    <property type="entry name" value="AAA_16"/>
    <property type="match status" value="1"/>
</dbReference>
<dbReference type="InterPro" id="IPR032705">
    <property type="entry name" value="ORC4_C"/>
</dbReference>
<gene>
    <name evidence="9" type="ORF">Egran_03939</name>
</gene>
<feature type="compositionally biased region" description="Acidic residues" evidence="7">
    <location>
        <begin position="203"/>
        <end position="218"/>
    </location>
</feature>
<feature type="compositionally biased region" description="Pro residues" evidence="7">
    <location>
        <begin position="597"/>
        <end position="606"/>
    </location>
</feature>
<evidence type="ECO:0000313" key="10">
    <source>
        <dbReference type="Proteomes" id="UP000243515"/>
    </source>
</evidence>
<accession>A0A232LVW5</accession>
<evidence type="ECO:0000256" key="4">
    <source>
        <dbReference type="ARBA" id="ARBA00022705"/>
    </source>
</evidence>
<comment type="caution">
    <text evidence="9">The sequence shown here is derived from an EMBL/GenBank/DDBJ whole genome shotgun (WGS) entry which is preliminary data.</text>
</comment>
<evidence type="ECO:0000256" key="6">
    <source>
        <dbReference type="ARBA" id="ARBA00023242"/>
    </source>
</evidence>
<dbReference type="OrthoDB" id="343623at2759"/>
<evidence type="ECO:0000256" key="5">
    <source>
        <dbReference type="ARBA" id="ARBA00023125"/>
    </source>
</evidence>
<name>A0A232LVW5_9EURO</name>
<keyword evidence="10" id="KW-1185">Reference proteome</keyword>
<feature type="domain" description="AAA+ ATPase" evidence="8">
    <location>
        <begin position="307"/>
        <end position="479"/>
    </location>
</feature>